<organism evidence="1">
    <name type="scientific">viral metagenome</name>
    <dbReference type="NCBI Taxonomy" id="1070528"/>
    <lineage>
        <taxon>unclassified sequences</taxon>
        <taxon>metagenomes</taxon>
        <taxon>organismal metagenomes</taxon>
    </lineage>
</organism>
<evidence type="ECO:0000313" key="1">
    <source>
        <dbReference type="EMBL" id="QHT94395.1"/>
    </source>
</evidence>
<sequence>MWKYIASFVVIYILLLFILPKRYYFFLPTIPIYPNNEEESKEVERLSKTQSYDDKQFFELTDPSIIHAFKNSVDETVDELDYIIKRPSLIIFTLYLKGLFNRARPYSINENIKPLESNTDNTPSYPAGHAIQAYCLANVLGKKYPEKKEMLGKIAEKCDKVRVKAGIHYPSDGEIAKKIADYLYA</sequence>
<proteinExistence type="predicted"/>
<dbReference type="InterPro" id="IPR036938">
    <property type="entry name" value="PAP2/HPO_sf"/>
</dbReference>
<name>A0A6C0IPG9_9ZZZZ</name>
<accession>A0A6C0IPG9</accession>
<dbReference type="AlphaFoldDB" id="A0A6C0IPG9"/>
<reference evidence="1" key="1">
    <citation type="journal article" date="2020" name="Nature">
        <title>Giant virus diversity and host interactions through global metagenomics.</title>
        <authorList>
            <person name="Schulz F."/>
            <person name="Roux S."/>
            <person name="Paez-Espino D."/>
            <person name="Jungbluth S."/>
            <person name="Walsh D.A."/>
            <person name="Denef V.J."/>
            <person name="McMahon K.D."/>
            <person name="Konstantinidis K.T."/>
            <person name="Eloe-Fadrosh E.A."/>
            <person name="Kyrpides N.C."/>
            <person name="Woyke T."/>
        </authorList>
    </citation>
    <scope>NUCLEOTIDE SEQUENCE</scope>
    <source>
        <strain evidence="1">GVMAG-M-3300024258-28</strain>
    </source>
</reference>
<evidence type="ECO:0008006" key="2">
    <source>
        <dbReference type="Google" id="ProtNLM"/>
    </source>
</evidence>
<dbReference type="SUPFAM" id="SSF48317">
    <property type="entry name" value="Acid phosphatase/Vanadium-dependent haloperoxidase"/>
    <property type="match status" value="1"/>
</dbReference>
<protein>
    <recommendedName>
        <fullName evidence="2">Phosphatidic acid phosphatase type 2/haloperoxidase domain-containing protein</fullName>
    </recommendedName>
</protein>
<dbReference type="EMBL" id="MN740220">
    <property type="protein sequence ID" value="QHT94395.1"/>
    <property type="molecule type" value="Genomic_DNA"/>
</dbReference>
<dbReference type="Gene3D" id="1.20.144.10">
    <property type="entry name" value="Phosphatidic acid phosphatase type 2/haloperoxidase"/>
    <property type="match status" value="1"/>
</dbReference>